<dbReference type="InterPro" id="IPR000120">
    <property type="entry name" value="Amidase"/>
</dbReference>
<name>A0A4Z0F9G7_9GAMM</name>
<dbReference type="OrthoDB" id="8872210at2"/>
<dbReference type="Proteomes" id="UP000297890">
    <property type="component" value="Unassembled WGS sequence"/>
</dbReference>
<protein>
    <submittedName>
        <fullName evidence="3">Allophanate hydrolase</fullName>
        <ecNumber evidence="3">3.5.1.54</ecNumber>
    </submittedName>
</protein>
<sequence length="609" mass="63492">MDLVRRTPPSEDHDDEPLPDLSALQRSLANGTTAQAVAGQLIARRRAVTADGIWITEVPDAVLRDRAAALDALPPAARGALHGVPFAVKDNLDVAGLPTTAACPDFAYVPAHTAPAVQRLLEAGAMLVGKTNMDQFATGLSGTRTPFGAPVNAFDARYICGGSSSGSALALAHGLVSFSLGTDTAGSGRVPAALGNLVGLKPSRGRVSSRGVLPACRSLDCVSVFALTCADAAAVLDVIAGFDAEDPFARADWPGVLASRAVFRFGVPQSDQLDFDGDAAGAEAFARTVAAFEALGGTAVPVDYTPFRKAARLLYEGPWLTERRLAIGDFLDRRPDAVLPVVRDIILGADRFMAADAFAADYQLRALRRMVEPLWGDIDCLLTPTIPAVYARAAVLADPVALNTRLGHYTNHMNLLDLCAVAVPAGFLPSGLPFGVTVQAPAGHDGVLLALADRLHRALNSTTGATGLALADMPAYAADNQSATLELAVCGGHMQGLALNHELTERGARFLERTRTVPGYRLYALAGFDPPRPGMVRDATGAAIELEVWCLPLAEVGAFLAGVPAPLAIGTIALEGGRAVKGFLCEPASIAGATDITIHGGWRAWLAGR</sequence>
<comment type="caution">
    <text evidence="3">The sequence shown here is derived from an EMBL/GenBank/DDBJ whole genome shotgun (WGS) entry which is preliminary data.</text>
</comment>
<gene>
    <name evidence="3" type="primary">atzF</name>
    <name evidence="3" type="ORF">E4680_05310</name>
</gene>
<keyword evidence="4" id="KW-1185">Reference proteome</keyword>
<dbReference type="Gene3D" id="3.10.490.10">
    <property type="entry name" value="Gamma-glutamyl cyclotransferase-like"/>
    <property type="match status" value="1"/>
</dbReference>
<evidence type="ECO:0000259" key="2">
    <source>
        <dbReference type="Pfam" id="PF21986"/>
    </source>
</evidence>
<dbReference type="EC" id="3.5.1.54" evidence="3"/>
<reference evidence="3 4" key="1">
    <citation type="journal article" date="2019" name="ISME J.">
        <title>Candidatus Macondimonas diazotrophica, a novel gammaproteobacterial genus dominating crude-oil-contaminated coastal sediments.</title>
        <authorList>
            <person name="Karthikeyan S."/>
            <person name="Konstantinidis K."/>
        </authorList>
    </citation>
    <scope>NUCLEOTIDE SEQUENCE [LARGE SCALE GENOMIC DNA]</scope>
    <source>
        <strain evidence="3 4">KTK01</strain>
    </source>
</reference>
<dbReference type="InterPro" id="IPR053844">
    <property type="entry name" value="AH_C"/>
</dbReference>
<dbReference type="PANTHER" id="PTHR11895">
    <property type="entry name" value="TRANSAMIDASE"/>
    <property type="match status" value="1"/>
</dbReference>
<proteinExistence type="predicted"/>
<dbReference type="SUPFAM" id="SSF75304">
    <property type="entry name" value="Amidase signature (AS) enzymes"/>
    <property type="match status" value="1"/>
</dbReference>
<dbReference type="EMBL" id="SRIO01000005">
    <property type="protein sequence ID" value="TFZ83052.1"/>
    <property type="molecule type" value="Genomic_DNA"/>
</dbReference>
<dbReference type="PANTHER" id="PTHR11895:SF169">
    <property type="entry name" value="GLUTAMYL-TRNA(GLN) AMIDOTRANSFERASE"/>
    <property type="match status" value="1"/>
</dbReference>
<feature type="domain" description="Amidase" evidence="1">
    <location>
        <begin position="54"/>
        <end position="449"/>
    </location>
</feature>
<dbReference type="InterPro" id="IPR014085">
    <property type="entry name" value="Allophanate_hydrolase"/>
</dbReference>
<accession>A0A4Z0F9G7</accession>
<evidence type="ECO:0000313" key="4">
    <source>
        <dbReference type="Proteomes" id="UP000297890"/>
    </source>
</evidence>
<dbReference type="RefSeq" id="WP_135281352.1">
    <property type="nucleotide sequence ID" value="NZ_SRIO01000005.1"/>
</dbReference>
<evidence type="ECO:0000259" key="1">
    <source>
        <dbReference type="Pfam" id="PF01425"/>
    </source>
</evidence>
<feature type="domain" description="Allophanate hydrolase C-terminal" evidence="2">
    <location>
        <begin position="486"/>
        <end position="607"/>
    </location>
</feature>
<dbReference type="NCBIfam" id="TIGR02713">
    <property type="entry name" value="allophanate_hyd"/>
    <property type="match status" value="1"/>
</dbReference>
<dbReference type="InterPro" id="IPR036928">
    <property type="entry name" value="AS_sf"/>
</dbReference>
<dbReference type="Gene3D" id="1.20.58.1700">
    <property type="match status" value="1"/>
</dbReference>
<keyword evidence="3" id="KW-0378">Hydrolase</keyword>
<dbReference type="Gene3D" id="3.90.1300.10">
    <property type="entry name" value="Amidase signature (AS) domain"/>
    <property type="match status" value="1"/>
</dbReference>
<dbReference type="NCBIfam" id="NF006043">
    <property type="entry name" value="PRK08186.1"/>
    <property type="match status" value="1"/>
</dbReference>
<evidence type="ECO:0000313" key="3">
    <source>
        <dbReference type="EMBL" id="TFZ83052.1"/>
    </source>
</evidence>
<dbReference type="AlphaFoldDB" id="A0A4Z0F9G7"/>
<dbReference type="GO" id="GO:0004039">
    <property type="term" value="F:allophanate hydrolase activity"/>
    <property type="evidence" value="ECO:0007669"/>
    <property type="project" value="UniProtKB-EC"/>
</dbReference>
<dbReference type="Pfam" id="PF21986">
    <property type="entry name" value="AH_C"/>
    <property type="match status" value="1"/>
</dbReference>
<dbReference type="Pfam" id="PF01425">
    <property type="entry name" value="Amidase"/>
    <property type="match status" value="1"/>
</dbReference>
<dbReference type="InterPro" id="IPR023631">
    <property type="entry name" value="Amidase_dom"/>
</dbReference>
<organism evidence="3 4">
    <name type="scientific">Candidatus Macondimonas diazotrophica</name>
    <dbReference type="NCBI Taxonomy" id="2305248"/>
    <lineage>
        <taxon>Bacteria</taxon>
        <taxon>Pseudomonadati</taxon>
        <taxon>Pseudomonadota</taxon>
        <taxon>Gammaproteobacteria</taxon>
        <taxon>Chromatiales</taxon>
        <taxon>Ectothiorhodospiraceae</taxon>
        <taxon>Candidatus Macondimonas</taxon>
    </lineage>
</organism>